<feature type="compositionally biased region" description="Low complexity" evidence="4">
    <location>
        <begin position="560"/>
        <end position="570"/>
    </location>
</feature>
<feature type="region of interest" description="Disordered" evidence="4">
    <location>
        <begin position="560"/>
        <end position="582"/>
    </location>
</feature>
<keyword evidence="3" id="KW-0378">Hydrolase</keyword>
<protein>
    <recommendedName>
        <fullName evidence="5">Ubiquitin-like protease family profile domain-containing protein</fullName>
    </recommendedName>
</protein>
<dbReference type="EMBL" id="OOIL02006581">
    <property type="protein sequence ID" value="VFQ98314.1"/>
    <property type="molecule type" value="Genomic_DNA"/>
</dbReference>
<dbReference type="Gene3D" id="3.40.395.10">
    <property type="entry name" value="Adenoviral Proteinase, Chain A"/>
    <property type="match status" value="1"/>
</dbReference>
<dbReference type="InterPro" id="IPR038765">
    <property type="entry name" value="Papain-like_cys_pep_sf"/>
</dbReference>
<evidence type="ECO:0000256" key="1">
    <source>
        <dbReference type="ARBA" id="ARBA00005234"/>
    </source>
</evidence>
<evidence type="ECO:0000256" key="4">
    <source>
        <dbReference type="SAM" id="MobiDB-lite"/>
    </source>
</evidence>
<organism evidence="6 7">
    <name type="scientific">Cuscuta campestris</name>
    <dbReference type="NCBI Taxonomy" id="132261"/>
    <lineage>
        <taxon>Eukaryota</taxon>
        <taxon>Viridiplantae</taxon>
        <taxon>Streptophyta</taxon>
        <taxon>Embryophyta</taxon>
        <taxon>Tracheophyta</taxon>
        <taxon>Spermatophyta</taxon>
        <taxon>Magnoliopsida</taxon>
        <taxon>eudicotyledons</taxon>
        <taxon>Gunneridae</taxon>
        <taxon>Pentapetalae</taxon>
        <taxon>asterids</taxon>
        <taxon>lamiids</taxon>
        <taxon>Solanales</taxon>
        <taxon>Convolvulaceae</taxon>
        <taxon>Cuscuteae</taxon>
        <taxon>Cuscuta</taxon>
        <taxon>Cuscuta subgen. Grammica</taxon>
        <taxon>Cuscuta sect. Cleistogrammica</taxon>
    </lineage>
</organism>
<evidence type="ECO:0000313" key="6">
    <source>
        <dbReference type="EMBL" id="VFQ98314.1"/>
    </source>
</evidence>
<proteinExistence type="inferred from homology"/>
<dbReference type="OrthoDB" id="1869436at2759"/>
<evidence type="ECO:0000259" key="5">
    <source>
        <dbReference type="PROSITE" id="PS50600"/>
    </source>
</evidence>
<keyword evidence="7" id="KW-1185">Reference proteome</keyword>
<dbReference type="GO" id="GO:0008234">
    <property type="term" value="F:cysteine-type peptidase activity"/>
    <property type="evidence" value="ECO:0007669"/>
    <property type="project" value="InterPro"/>
</dbReference>
<dbReference type="GO" id="GO:0006508">
    <property type="term" value="P:proteolysis"/>
    <property type="evidence" value="ECO:0007669"/>
    <property type="project" value="UniProtKB-KW"/>
</dbReference>
<dbReference type="PANTHER" id="PTHR33018:SF34">
    <property type="entry name" value="OS02G0472350 PROTEIN"/>
    <property type="match status" value="1"/>
</dbReference>
<dbReference type="Proteomes" id="UP000595140">
    <property type="component" value="Unassembled WGS sequence"/>
</dbReference>
<name>A0A484NEN1_9ASTE</name>
<dbReference type="PROSITE" id="PS50600">
    <property type="entry name" value="ULP_PROTEASE"/>
    <property type="match status" value="1"/>
</dbReference>
<evidence type="ECO:0000256" key="3">
    <source>
        <dbReference type="ARBA" id="ARBA00022801"/>
    </source>
</evidence>
<comment type="similarity">
    <text evidence="1">Belongs to the peptidase C48 family.</text>
</comment>
<sequence>MAHPPKKHRGSAKCEALYKRKKEGHPPIQLQWRHRRPFAGPHVGVFPSLVGFEARSRARIDITTWPLVPKDVKDTILAEIQTIYEIPKEGINYTLKLAGERWRAFKVKLRKDYLKPSGKRLGEHPNSYYNFVTREHWENFKNYYTSDNMKAISAANTERQQKNVYPHNMGRGSYKMLEQKILSSSSTTTTKNSSSVPPDLSRENMWLLGRTKDNQIPNPNVREVGERIVKLKADAQAGTFTAVGHDDILTRALGTSEHPGRTRGVGSLIGLRNVFKGKKKSQKSDGMFMTQDELEQFRNSVLNDAFTMYTQRLPQLLQSLGVQVSGSIENIANISQQLPMSTPQFQQSSKSDGMFMTQDELEQFRNSVLNDAFTMYTQRLPQLLQSLGVQVSGSIENIANISQQLHMSKPQFQQSSKASVDTDPFVDLTEMTRCHMSITKPIDAIVARGSVFPCSPGVSLHNAPLPYDHVKVSVDVVLDGMGDYPIPTPTDEHTTVSSTLGSMCAWPKALVHLGDPPLGSPVLPTLRGMGSSTKGFSRVSAYSEDSPNLSHHFSQQLDSHHSFSQHSSQQPHTHTEPPSQRAVEPGLYATLGPRCRDLCHWLTRIEDLTNIEILIEPWALGYAEERVFSINPENIKEFLRWDMIDNSIVEIFMRHLYGYMRTHDIQNVGLVCPDDLQHMVKNGNRKPVERMLLDHKEKSWVLLPFFCERTHHYTLIVIRYYENKVAWRILRVQGMGFLKLKPTWTDVGIVPQQPGGTECGYYVMRFMWLIISLCARESVPIETVFNSFDPYTIEQLEELREMWANTFLDELVN</sequence>
<feature type="domain" description="Ubiquitin-like protease family profile" evidence="5">
    <location>
        <begin position="628"/>
        <end position="770"/>
    </location>
</feature>
<gene>
    <name evidence="6" type="ORF">CCAM_LOCUS40090</name>
</gene>
<keyword evidence="2" id="KW-0645">Protease</keyword>
<dbReference type="AlphaFoldDB" id="A0A484NEN1"/>
<dbReference type="InterPro" id="IPR058352">
    <property type="entry name" value="DUF8039"/>
</dbReference>
<dbReference type="SUPFAM" id="SSF54001">
    <property type="entry name" value="Cysteine proteinases"/>
    <property type="match status" value="1"/>
</dbReference>
<dbReference type="PANTHER" id="PTHR33018">
    <property type="entry name" value="OS10G0338966 PROTEIN-RELATED"/>
    <property type="match status" value="1"/>
</dbReference>
<accession>A0A484NEN1</accession>
<evidence type="ECO:0000313" key="7">
    <source>
        <dbReference type="Proteomes" id="UP000595140"/>
    </source>
</evidence>
<dbReference type="Pfam" id="PF26133">
    <property type="entry name" value="DUF8039"/>
    <property type="match status" value="1"/>
</dbReference>
<dbReference type="InterPro" id="IPR003653">
    <property type="entry name" value="Peptidase_C48_C"/>
</dbReference>
<evidence type="ECO:0000256" key="2">
    <source>
        <dbReference type="ARBA" id="ARBA00022670"/>
    </source>
</evidence>
<reference evidence="6 7" key="1">
    <citation type="submission" date="2018-04" db="EMBL/GenBank/DDBJ databases">
        <authorList>
            <person name="Vogel A."/>
        </authorList>
    </citation>
    <scope>NUCLEOTIDE SEQUENCE [LARGE SCALE GENOMIC DNA]</scope>
</reference>